<comment type="caution">
    <text evidence="3">The sequence shown here is derived from an EMBL/GenBank/DDBJ whole genome shotgun (WGS) entry which is preliminary data.</text>
</comment>
<dbReference type="Gene3D" id="1.10.275.60">
    <property type="match status" value="1"/>
</dbReference>
<dbReference type="GO" id="GO:0005829">
    <property type="term" value="C:cytosol"/>
    <property type="evidence" value="ECO:0007669"/>
    <property type="project" value="TreeGrafter"/>
</dbReference>
<dbReference type="AlphaFoldDB" id="A0A0B2WQX1"/>
<dbReference type="CDD" id="cd03302">
    <property type="entry name" value="Adenylsuccinate_lyase_2"/>
    <property type="match status" value="1"/>
</dbReference>
<dbReference type="GO" id="GO:0070626">
    <property type="term" value="F:(S)-2-(5-amino-1-(5-phospho-D-ribosyl)imidazole-4-carboxamido) succinate lyase (fumarate-forming) activity"/>
    <property type="evidence" value="ECO:0007669"/>
    <property type="project" value="TreeGrafter"/>
</dbReference>
<dbReference type="PANTHER" id="PTHR43172:SF1">
    <property type="entry name" value="ADENYLOSUCCINATE LYASE"/>
    <property type="match status" value="1"/>
</dbReference>
<evidence type="ECO:0000313" key="3">
    <source>
        <dbReference type="EMBL" id="KHN95892.1"/>
    </source>
</evidence>
<dbReference type="InterPro" id="IPR020557">
    <property type="entry name" value="Fumarate_lyase_CS"/>
</dbReference>
<dbReference type="SUPFAM" id="SSF48557">
    <property type="entry name" value="L-aspartase-like"/>
    <property type="match status" value="1"/>
</dbReference>
<feature type="domain" description="Adenylosuccinate lyase C-terminal" evidence="2">
    <location>
        <begin position="359"/>
        <end position="443"/>
    </location>
</feature>
<dbReference type="Proteomes" id="UP000030816">
    <property type="component" value="Unassembled WGS sequence"/>
</dbReference>
<dbReference type="HOGENOM" id="CLU_030949_1_1_1"/>
<dbReference type="EMBL" id="AZHE01000019">
    <property type="protein sequence ID" value="KHN95892.1"/>
    <property type="molecule type" value="Genomic_DNA"/>
</dbReference>
<keyword evidence="1" id="KW-0456">Lyase</keyword>
<dbReference type="GO" id="GO:0004018">
    <property type="term" value="F:N6-(1,2-dicarboxyethyl)AMP AMP-lyase (fumarate-forming) activity"/>
    <property type="evidence" value="ECO:0007669"/>
    <property type="project" value="TreeGrafter"/>
</dbReference>
<dbReference type="PROSITE" id="PS00163">
    <property type="entry name" value="FUMARATE_LYASES"/>
    <property type="match status" value="1"/>
</dbReference>
<dbReference type="InterPro" id="IPR022761">
    <property type="entry name" value="Fumarate_lyase_N"/>
</dbReference>
<dbReference type="GO" id="GO:0044208">
    <property type="term" value="P:'de novo' AMP biosynthetic process"/>
    <property type="evidence" value="ECO:0007669"/>
    <property type="project" value="TreeGrafter"/>
</dbReference>
<evidence type="ECO:0000313" key="4">
    <source>
        <dbReference type="Proteomes" id="UP000030816"/>
    </source>
</evidence>
<dbReference type="Gene3D" id="1.10.40.30">
    <property type="entry name" value="Fumarase/aspartase (C-terminal domain)"/>
    <property type="match status" value="1"/>
</dbReference>
<dbReference type="InterPro" id="IPR000362">
    <property type="entry name" value="Fumarate_lyase_fam"/>
</dbReference>
<proteinExistence type="predicted"/>
<dbReference type="GeneID" id="63740709"/>
<dbReference type="Pfam" id="PF00206">
    <property type="entry name" value="Lyase_1"/>
    <property type="match status" value="1"/>
</dbReference>
<evidence type="ECO:0000256" key="1">
    <source>
        <dbReference type="ARBA" id="ARBA00023239"/>
    </source>
</evidence>
<sequence length="470" mass="52752">MSQLFSQRSRHSTWRKLWLGLAESEKELGINTITDEALEQMRAHLVVTDEEFEVARIEEKSRRHHVHAFGAVAPAAAGILHLGATSCFVTDNTELILAREAMDLICRKIAKVIANLSVFALRWKSEPTLAYTHLQAAQLITVGKRASQWIQDLMLDLHAIEQVRQELKFRGAQGTTGTQASFVSIFEGDTSKCDQLNELLCQKFRFPSCYDVSTQTYTRKVDLIIANAVAGLGSTAQKITGDIRHLMHWKEIEEPFDESSQIGSSAMPYKRNPMRSERVYSLARELMSKWAERTLDDSAIRRKHMLQYTRFEPKTDDVIGIDIPEMFLLADAICIGLDNISDGLVVYPAVIASRVAAELPFMITEELIVKLSAKGVSRQHAHEEIRVLSHQASAVVKQEGKPNDLVERIKANDFFKPIWGELDEMLKAELYTGRSSQIVEKYCGSGGPVEKALAPYADYIRGATTSKLDV</sequence>
<evidence type="ECO:0000259" key="2">
    <source>
        <dbReference type="SMART" id="SM00998"/>
    </source>
</evidence>
<dbReference type="OrthoDB" id="406045at2759"/>
<accession>A0A0B2WQX1</accession>
<keyword evidence="4" id="KW-1185">Reference proteome</keyword>
<dbReference type="PRINTS" id="PR00149">
    <property type="entry name" value="FUMRATELYASE"/>
</dbReference>
<dbReference type="Gene3D" id="1.20.200.10">
    <property type="entry name" value="Fumarase/aspartase (Central domain)"/>
    <property type="match status" value="1"/>
</dbReference>
<dbReference type="Pfam" id="PF10397">
    <property type="entry name" value="ADSL_C"/>
    <property type="match status" value="1"/>
</dbReference>
<dbReference type="InterPro" id="IPR008948">
    <property type="entry name" value="L-Aspartase-like"/>
</dbReference>
<name>A0A0B2WQX1_METAS</name>
<dbReference type="InterPro" id="IPR019468">
    <property type="entry name" value="AdenyloSucc_lyase_C"/>
</dbReference>
<dbReference type="PANTHER" id="PTHR43172">
    <property type="entry name" value="ADENYLOSUCCINATE LYASE"/>
    <property type="match status" value="1"/>
</dbReference>
<reference evidence="3 4" key="1">
    <citation type="journal article" date="2014" name="Proc. Natl. Acad. Sci. U.S.A.">
        <title>Trajectory and genomic determinants of fungal-pathogen speciation and host adaptation.</title>
        <authorList>
            <person name="Hu X."/>
            <person name="Xiao G."/>
            <person name="Zheng P."/>
            <person name="Shang Y."/>
            <person name="Su Y."/>
            <person name="Zhang X."/>
            <person name="Liu X."/>
            <person name="Zhan S."/>
            <person name="St Leger R.J."/>
            <person name="Wang C."/>
        </authorList>
    </citation>
    <scope>NUCLEOTIDE SEQUENCE [LARGE SCALE GENOMIC DNA]</scope>
    <source>
        <strain evidence="3 4">ARSEF 1941</strain>
    </source>
</reference>
<dbReference type="STRING" id="1081103.A0A0B2WQX1"/>
<organism evidence="3 4">
    <name type="scientific">Metarhizium album (strain ARSEF 1941)</name>
    <dbReference type="NCBI Taxonomy" id="1081103"/>
    <lineage>
        <taxon>Eukaryota</taxon>
        <taxon>Fungi</taxon>
        <taxon>Dikarya</taxon>
        <taxon>Ascomycota</taxon>
        <taxon>Pezizomycotina</taxon>
        <taxon>Sordariomycetes</taxon>
        <taxon>Hypocreomycetidae</taxon>
        <taxon>Hypocreales</taxon>
        <taxon>Clavicipitaceae</taxon>
        <taxon>Metarhizium</taxon>
    </lineage>
</organism>
<dbReference type="SMART" id="SM00998">
    <property type="entry name" value="ADSL_C"/>
    <property type="match status" value="1"/>
</dbReference>
<gene>
    <name evidence="3" type="ORF">MAM_06254</name>
</gene>
<protein>
    <submittedName>
        <fullName evidence="3">L-Aspartase-like protein</fullName>
    </submittedName>
</protein>
<dbReference type="RefSeq" id="XP_040676958.1">
    <property type="nucleotide sequence ID" value="XM_040825052.1"/>
</dbReference>